<evidence type="ECO:0000256" key="9">
    <source>
        <dbReference type="SAM" id="Phobius"/>
    </source>
</evidence>
<dbReference type="InterPro" id="IPR003660">
    <property type="entry name" value="HAMP_dom"/>
</dbReference>
<keyword evidence="4 9" id="KW-1133">Transmembrane helix</keyword>
<evidence type="ECO:0000256" key="1">
    <source>
        <dbReference type="ARBA" id="ARBA00004429"/>
    </source>
</evidence>
<dbReference type="PANTHER" id="PTHR32089">
    <property type="entry name" value="METHYL-ACCEPTING CHEMOTAXIS PROTEIN MCPB"/>
    <property type="match status" value="1"/>
</dbReference>
<evidence type="ECO:0000256" key="4">
    <source>
        <dbReference type="ARBA" id="ARBA00022989"/>
    </source>
</evidence>
<evidence type="ECO:0008006" key="15">
    <source>
        <dbReference type="Google" id="ProtNLM"/>
    </source>
</evidence>
<feature type="transmembrane region" description="Helical" evidence="9">
    <location>
        <begin position="172"/>
        <end position="193"/>
    </location>
</feature>
<dbReference type="SMART" id="SM00304">
    <property type="entry name" value="HAMP"/>
    <property type="match status" value="1"/>
</dbReference>
<dbReference type="CDD" id="cd11386">
    <property type="entry name" value="MCP_signal"/>
    <property type="match status" value="1"/>
</dbReference>
<sequence length="521" mass="55913">MFTSIRARLILLFGVLTLFILISTASTYWVAHSQKNDAALIGAANRLQTTVLNIQNGTGLLIRAIESELSTDKLGQDLLSLIDSYQTDMALLKSESPNSPDIESMVNQWKAIISQLNVLLADNVVVASDEFYNITSEINQVWQPLEEKAKILSALYEQSATQKVNKLASMQGLLAAAGLIVAGLAIFLSHHWITSPLRKLSERLHSIESNSDLSLQVEHSGKDEIGHASANINRLLAKFRRHLIQGMTQASEVKMASETMSKSSNRLDSDAEKQSLELSLAATATTEMGATIQEVAQNTQFVADAALDARAETVKGLDYAKNVGDSMEKTSSVISQATDVVADLAIQAGNVGSILDVIRSIADQTNLLALNAAIEAARAGEQGRGFAVVADEVRMLAQKTQGSIEDIQSIISTLQQESAHASKVMKTGQEQVQSSVVAVLESNQVLEAISRQVESISDMSTQVAAAIVEQSCTVEEINKNLTEISGRVSQGAEEAKGMASSAESLVKTALDLNSSIAEFKV</sequence>
<keyword evidence="2" id="KW-0997">Cell inner membrane</keyword>
<evidence type="ECO:0000256" key="8">
    <source>
        <dbReference type="PROSITE-ProRule" id="PRU00284"/>
    </source>
</evidence>
<dbReference type="Pfam" id="PF00672">
    <property type="entry name" value="HAMP"/>
    <property type="match status" value="1"/>
</dbReference>
<comment type="similarity">
    <text evidence="7">Belongs to the methyl-accepting chemotaxis (MCP) protein family.</text>
</comment>
<accession>A0A0H4I6X5</accession>
<dbReference type="GO" id="GO:0006935">
    <property type="term" value="P:chemotaxis"/>
    <property type="evidence" value="ECO:0007669"/>
    <property type="project" value="InterPro"/>
</dbReference>
<evidence type="ECO:0000313" key="13">
    <source>
        <dbReference type="EMBL" id="AKO53498.1"/>
    </source>
</evidence>
<comment type="subcellular location">
    <subcellularLocation>
        <location evidence="1">Cell inner membrane</location>
        <topology evidence="1">Multi-pass membrane protein</topology>
    </subcellularLocation>
</comment>
<dbReference type="PROSITE" id="PS50111">
    <property type="entry name" value="CHEMOTAXIS_TRANSDUC_2"/>
    <property type="match status" value="1"/>
</dbReference>
<dbReference type="RefSeq" id="WP_048387294.1">
    <property type="nucleotide sequence ID" value="NZ_CP011494.1"/>
</dbReference>
<dbReference type="SMART" id="SM00283">
    <property type="entry name" value="MA"/>
    <property type="match status" value="1"/>
</dbReference>
<dbReference type="SUPFAM" id="SSF58104">
    <property type="entry name" value="Methyl-accepting chemotaxis protein (MCP) signaling domain"/>
    <property type="match status" value="1"/>
</dbReference>
<keyword evidence="14" id="KW-1185">Reference proteome</keyword>
<dbReference type="KEGG" id="mpq:ABA45_14615"/>
<keyword evidence="6 8" id="KW-0807">Transducer</keyword>
<protein>
    <recommendedName>
        <fullName evidence="15">Chemotaxis protein</fullName>
    </recommendedName>
</protein>
<dbReference type="InterPro" id="IPR000727">
    <property type="entry name" value="T_SNARE_dom"/>
</dbReference>
<dbReference type="FunFam" id="1.10.287.950:FF:000001">
    <property type="entry name" value="Methyl-accepting chemotaxis sensory transducer"/>
    <property type="match status" value="1"/>
</dbReference>
<feature type="domain" description="HAMP" evidence="12">
    <location>
        <begin position="191"/>
        <end position="244"/>
    </location>
</feature>
<dbReference type="GO" id="GO:0005886">
    <property type="term" value="C:plasma membrane"/>
    <property type="evidence" value="ECO:0007669"/>
    <property type="project" value="UniProtKB-SubCell"/>
</dbReference>
<evidence type="ECO:0000256" key="7">
    <source>
        <dbReference type="ARBA" id="ARBA00029447"/>
    </source>
</evidence>
<evidence type="ECO:0000259" key="11">
    <source>
        <dbReference type="PROSITE" id="PS50192"/>
    </source>
</evidence>
<dbReference type="PROSITE" id="PS50885">
    <property type="entry name" value="HAMP"/>
    <property type="match status" value="1"/>
</dbReference>
<gene>
    <name evidence="13" type="ORF">ABA45_14615</name>
</gene>
<dbReference type="PANTHER" id="PTHR32089:SF112">
    <property type="entry name" value="LYSOZYME-LIKE PROTEIN-RELATED"/>
    <property type="match status" value="1"/>
</dbReference>
<dbReference type="Proteomes" id="UP000036406">
    <property type="component" value="Chromosome"/>
</dbReference>
<dbReference type="PRINTS" id="PR00260">
    <property type="entry name" value="CHEMTRNSDUCR"/>
</dbReference>
<keyword evidence="3 9" id="KW-0812">Transmembrane</keyword>
<dbReference type="EMBL" id="CP011494">
    <property type="protein sequence ID" value="AKO53498.1"/>
    <property type="molecule type" value="Genomic_DNA"/>
</dbReference>
<evidence type="ECO:0000256" key="5">
    <source>
        <dbReference type="ARBA" id="ARBA00023136"/>
    </source>
</evidence>
<dbReference type="GO" id="GO:0007165">
    <property type="term" value="P:signal transduction"/>
    <property type="evidence" value="ECO:0007669"/>
    <property type="project" value="UniProtKB-KW"/>
</dbReference>
<proteinExistence type="inferred from homology"/>
<evidence type="ECO:0000259" key="12">
    <source>
        <dbReference type="PROSITE" id="PS50885"/>
    </source>
</evidence>
<organism evidence="13 14">
    <name type="scientific">Marinobacter psychrophilus</name>
    <dbReference type="NCBI Taxonomy" id="330734"/>
    <lineage>
        <taxon>Bacteria</taxon>
        <taxon>Pseudomonadati</taxon>
        <taxon>Pseudomonadota</taxon>
        <taxon>Gammaproteobacteria</taxon>
        <taxon>Pseudomonadales</taxon>
        <taxon>Marinobacteraceae</taxon>
        <taxon>Marinobacter</taxon>
    </lineage>
</organism>
<keyword evidence="5 9" id="KW-0472">Membrane</keyword>
<evidence type="ECO:0000256" key="6">
    <source>
        <dbReference type="ARBA" id="ARBA00023224"/>
    </source>
</evidence>
<feature type="domain" description="T-SNARE coiled-coil homology" evidence="11">
    <location>
        <begin position="436"/>
        <end position="498"/>
    </location>
</feature>
<keyword evidence="2" id="KW-1003">Cell membrane</keyword>
<dbReference type="CDD" id="cd06225">
    <property type="entry name" value="HAMP"/>
    <property type="match status" value="1"/>
</dbReference>
<dbReference type="PROSITE" id="PS50192">
    <property type="entry name" value="T_SNARE"/>
    <property type="match status" value="1"/>
</dbReference>
<name>A0A0H4I6X5_9GAMM</name>
<evidence type="ECO:0000259" key="10">
    <source>
        <dbReference type="PROSITE" id="PS50111"/>
    </source>
</evidence>
<feature type="domain" description="Methyl-accepting transducer" evidence="10">
    <location>
        <begin position="249"/>
        <end position="485"/>
    </location>
</feature>
<dbReference type="PATRIC" id="fig|330734.3.peg.3077"/>
<dbReference type="InterPro" id="IPR004089">
    <property type="entry name" value="MCPsignal_dom"/>
</dbReference>
<dbReference type="GO" id="GO:0004888">
    <property type="term" value="F:transmembrane signaling receptor activity"/>
    <property type="evidence" value="ECO:0007669"/>
    <property type="project" value="InterPro"/>
</dbReference>
<dbReference type="AlphaFoldDB" id="A0A0H4I6X5"/>
<evidence type="ECO:0000256" key="2">
    <source>
        <dbReference type="ARBA" id="ARBA00022519"/>
    </source>
</evidence>
<dbReference type="STRING" id="330734.ABA45_14615"/>
<dbReference type="Gene3D" id="1.10.287.950">
    <property type="entry name" value="Methyl-accepting chemotaxis protein"/>
    <property type="match status" value="1"/>
</dbReference>
<dbReference type="InterPro" id="IPR004090">
    <property type="entry name" value="Chemotax_Me-accpt_rcpt"/>
</dbReference>
<evidence type="ECO:0000313" key="14">
    <source>
        <dbReference type="Proteomes" id="UP000036406"/>
    </source>
</evidence>
<reference evidence="13 14" key="1">
    <citation type="submission" date="2015-05" db="EMBL/GenBank/DDBJ databases">
        <title>Complete genome of Marinobacter psychrophilus strain 20041T isolated from sea-ice of the Canadian Basin.</title>
        <authorList>
            <person name="Song L."/>
            <person name="Ren L."/>
            <person name="Yu Y."/>
            <person name="Wang X."/>
        </authorList>
    </citation>
    <scope>NUCLEOTIDE SEQUENCE [LARGE SCALE GENOMIC DNA]</scope>
    <source>
        <strain evidence="13 14">20041</strain>
    </source>
</reference>
<dbReference type="Pfam" id="PF00015">
    <property type="entry name" value="MCPsignal"/>
    <property type="match status" value="1"/>
</dbReference>
<evidence type="ECO:0000256" key="3">
    <source>
        <dbReference type="ARBA" id="ARBA00022692"/>
    </source>
</evidence>